<sequence>MVAHLNIHTAYDLLNASLRIEDVINKAKNEGYTALAITDTHVLYGFPKFYDACIAADIHPIFGMTLILTDGLYKVETVVLAQNNEGLKALYQLSSAIKMKEKEEVPLEWLKRYDDNLIIIFKDVESTHLQILEAFNDHTHVYMNHTSDDIIDRKKVWLQSARYLNREDADTISALQAIRDNSKLDLINESKDFGEHFPDQNELKNISDDVDEEVIKNTQTIVDLCQAELVYHQSLLPQFVTPNGEVAKEYLWSVLIDKLNEWNLHNDQYLERLKHEYEIITNMGFEDYFLIVSDLIHYAKTHDVMVGPGRGSSAGSLVSYLLGITTIDPIKFNLLFERFLNPERVTMPDIDIDFEDTRREKVIQYVQDKYGDLHVSGIVTFGHLLARAVGRDVGRIMGFDETTLNEISKLIPHKLGITLDEAYQQDNFKAFVHRNHRNELWFDMSKKLEGLPRHTSTHAAGIIINDQPLYKFAPLTLGDTGLLTQWTMTEAERIGLLKIDFLGLRNLSIIHQIVTQVKKDLNIDIDVETIPFDDRKVFKLLSQGDTTGIFQLESDGVRSVLKRLQPEHFEDIVAVTSLYRPGPMEEIPTYITRRHDPSKVEYLHPDLEPILKNTYGVIIYQEQIMQIASKFANFSYGEADILRRAMSKKNRAVLESERQHFVNGAKDNGYDEQMSKQIFDLILKFADYGFPRAHAVSYSKIAYIMSYLKVYYPNYFYANILSNVIGSEKKTANMIDEAKHQKINILPPNINESHWFYKATSQGIYLSLGTIKGVGYQSVKLIVDERYNNGKFKDFFDFARRIPKRVKTRKLLEALILVGAFDNFDKNRATLLQAIDQVLDTTSDVEQDDMLFDILTPKQVYEDKEELPDKLLSNYEKEYLGFYISKHPVEKEFEKKQYLGIYKLSNAQNFQPILVQFDTIKQIRTKNGQNMAFVTLNDGMTLMDGVIFPDKFKRYEASISNEEMFIVIGKFEKRNQQLQLIINQIIEINTYKNEKINASKKVIIRNAHHLPSNIQELIMNEKSGDQHLLEVNAFNERNNSMNRLGFLSKDEVTIQQLFDSLNPSDIRFI</sequence>
<keyword evidence="7" id="KW-0235">DNA replication</keyword>
<gene>
    <name evidence="13" type="primary">dnaE</name>
    <name evidence="13" type="ORF">JMUB590_1201</name>
</gene>
<dbReference type="Pfam" id="PF02811">
    <property type="entry name" value="PHP"/>
    <property type="match status" value="1"/>
</dbReference>
<dbReference type="Gene3D" id="1.10.150.870">
    <property type="match status" value="1"/>
</dbReference>
<dbReference type="Pfam" id="PF07733">
    <property type="entry name" value="DNA_pol3_alpha"/>
    <property type="match status" value="1"/>
</dbReference>
<dbReference type="Pfam" id="PF17657">
    <property type="entry name" value="DNA_pol3_finger"/>
    <property type="match status" value="1"/>
</dbReference>
<dbReference type="Proteomes" id="UP000274772">
    <property type="component" value="Chromosome"/>
</dbReference>
<evidence type="ECO:0000256" key="10">
    <source>
        <dbReference type="ARBA" id="ARBA00026073"/>
    </source>
</evidence>
<dbReference type="InterPro" id="IPR003141">
    <property type="entry name" value="Pol/His_phosphatase_N"/>
</dbReference>
<keyword evidence="6" id="KW-0548">Nucleotidyltransferase</keyword>
<organism evidence="13 14">
    <name type="scientific">Staphylococcus caprae</name>
    <dbReference type="NCBI Taxonomy" id="29380"/>
    <lineage>
        <taxon>Bacteria</taxon>
        <taxon>Bacillati</taxon>
        <taxon>Bacillota</taxon>
        <taxon>Bacilli</taxon>
        <taxon>Bacillales</taxon>
        <taxon>Staphylococcaceae</taxon>
        <taxon>Staphylococcus</taxon>
    </lineage>
</organism>
<dbReference type="GeneID" id="58050959"/>
<evidence type="ECO:0000256" key="6">
    <source>
        <dbReference type="ARBA" id="ARBA00022695"/>
    </source>
</evidence>
<evidence type="ECO:0000313" key="13">
    <source>
        <dbReference type="EMBL" id="BBD92259.1"/>
    </source>
</evidence>
<dbReference type="PANTHER" id="PTHR32294">
    <property type="entry name" value="DNA POLYMERASE III SUBUNIT ALPHA"/>
    <property type="match status" value="1"/>
</dbReference>
<comment type="catalytic activity">
    <reaction evidence="11">
        <text>DNA(n) + a 2'-deoxyribonucleoside 5'-triphosphate = DNA(n+1) + diphosphate</text>
        <dbReference type="Rhea" id="RHEA:22508"/>
        <dbReference type="Rhea" id="RHEA-COMP:17339"/>
        <dbReference type="Rhea" id="RHEA-COMP:17340"/>
        <dbReference type="ChEBI" id="CHEBI:33019"/>
        <dbReference type="ChEBI" id="CHEBI:61560"/>
        <dbReference type="ChEBI" id="CHEBI:173112"/>
        <dbReference type="EC" id="2.7.7.7"/>
    </reaction>
</comment>
<evidence type="ECO:0000256" key="2">
    <source>
        <dbReference type="ARBA" id="ARBA00009496"/>
    </source>
</evidence>
<dbReference type="Pfam" id="PF01336">
    <property type="entry name" value="tRNA_anti-codon"/>
    <property type="match status" value="1"/>
</dbReference>
<dbReference type="InterPro" id="IPR016195">
    <property type="entry name" value="Pol/histidinol_Pase-like"/>
</dbReference>
<evidence type="ECO:0000256" key="3">
    <source>
        <dbReference type="ARBA" id="ARBA00012417"/>
    </source>
</evidence>
<comment type="subunit">
    <text evidence="10">DNA polymerase III contains a core (composed of alpha, epsilon and theta chains) that associates with a tau subunit. This core dimerizes to form the POLIII' complex. PolIII' associates with the gamma complex (composed of gamma, delta, delta', psi and chi chains) and with the beta chain to form the complete DNA polymerase III complex.</text>
</comment>
<dbReference type="Gene3D" id="3.20.20.140">
    <property type="entry name" value="Metal-dependent hydrolases"/>
    <property type="match status" value="2"/>
</dbReference>
<proteinExistence type="inferred from homology"/>
<dbReference type="InterPro" id="IPR004365">
    <property type="entry name" value="NA-bd_OB_tRNA"/>
</dbReference>
<evidence type="ECO:0000256" key="11">
    <source>
        <dbReference type="ARBA" id="ARBA00049244"/>
    </source>
</evidence>
<reference evidence="13 14" key="1">
    <citation type="submission" date="2018-05" db="EMBL/GenBank/DDBJ databases">
        <title>Complete genome sequencing of three human clinical isolates of Staphylococcus caprae reveals virulence factors similar to those of S. epidermidis and S. capitis.</title>
        <authorList>
            <person name="Watanabe S."/>
            <person name="Cui L."/>
        </authorList>
    </citation>
    <scope>NUCLEOTIDE SEQUENCE [LARGE SCALE GENOMIC DNA]</scope>
    <source>
        <strain evidence="13 14">JMUB590</strain>
    </source>
</reference>
<dbReference type="PANTHER" id="PTHR32294:SF0">
    <property type="entry name" value="DNA POLYMERASE III SUBUNIT ALPHA"/>
    <property type="match status" value="1"/>
</dbReference>
<dbReference type="NCBIfam" id="TIGR00594">
    <property type="entry name" value="polc"/>
    <property type="match status" value="1"/>
</dbReference>
<dbReference type="InterPro" id="IPR004013">
    <property type="entry name" value="PHP_dom"/>
</dbReference>
<dbReference type="InterPro" id="IPR040982">
    <property type="entry name" value="DNA_pol3_finger"/>
</dbReference>
<feature type="domain" description="Polymerase/histidinol phosphatase N-terminal" evidence="12">
    <location>
        <begin position="3"/>
        <end position="70"/>
    </location>
</feature>
<dbReference type="RefSeq" id="WP_002443358.1">
    <property type="nucleotide sequence ID" value="NZ_AP018585.1"/>
</dbReference>
<dbReference type="Gene3D" id="1.10.10.1600">
    <property type="entry name" value="Bacterial DNA polymerase III alpha subunit, thumb domain"/>
    <property type="match status" value="1"/>
</dbReference>
<dbReference type="InterPro" id="IPR041931">
    <property type="entry name" value="DNA_pol3_alpha_thumb_dom"/>
</dbReference>
<comment type="similarity">
    <text evidence="2">Belongs to the DNA polymerase type-C family. DnaE subfamily.</text>
</comment>
<keyword evidence="14" id="KW-1185">Reference proteome</keyword>
<evidence type="ECO:0000256" key="4">
    <source>
        <dbReference type="ARBA" id="ARBA00019114"/>
    </source>
</evidence>
<evidence type="ECO:0000256" key="9">
    <source>
        <dbReference type="ARBA" id="ARBA00025611"/>
    </source>
</evidence>
<evidence type="ECO:0000256" key="1">
    <source>
        <dbReference type="ARBA" id="ARBA00004496"/>
    </source>
</evidence>
<name>A0ABM7FWC0_9STAP</name>
<dbReference type="EC" id="2.7.7.7" evidence="3"/>
<dbReference type="InterPro" id="IPR011708">
    <property type="entry name" value="DNA_pol3_alpha_NTPase_dom"/>
</dbReference>
<accession>A0ABM7FWC0</accession>
<dbReference type="SMART" id="SM00481">
    <property type="entry name" value="POLIIIAc"/>
    <property type="match status" value="1"/>
</dbReference>
<dbReference type="CDD" id="cd07431">
    <property type="entry name" value="PHP_PolIIIA"/>
    <property type="match status" value="1"/>
</dbReference>
<evidence type="ECO:0000256" key="8">
    <source>
        <dbReference type="ARBA" id="ARBA00022932"/>
    </source>
</evidence>
<dbReference type="EMBL" id="AP018586">
    <property type="protein sequence ID" value="BBD92259.1"/>
    <property type="molecule type" value="Genomic_DNA"/>
</dbReference>
<keyword evidence="8" id="KW-0239">DNA-directed DNA polymerase</keyword>
<protein>
    <recommendedName>
        <fullName evidence="4">DNA polymerase III subunit alpha</fullName>
        <ecNumber evidence="3">2.7.7.7</ecNumber>
    </recommendedName>
</protein>
<dbReference type="SUPFAM" id="SSF89550">
    <property type="entry name" value="PHP domain-like"/>
    <property type="match status" value="1"/>
</dbReference>
<dbReference type="CDD" id="cd04485">
    <property type="entry name" value="DnaE_OBF"/>
    <property type="match status" value="1"/>
</dbReference>
<comment type="subcellular location">
    <subcellularLocation>
        <location evidence="1">Cytoplasm</location>
    </subcellularLocation>
</comment>
<evidence type="ECO:0000313" key="14">
    <source>
        <dbReference type="Proteomes" id="UP000274772"/>
    </source>
</evidence>
<evidence type="ECO:0000256" key="7">
    <source>
        <dbReference type="ARBA" id="ARBA00022705"/>
    </source>
</evidence>
<comment type="function">
    <text evidence="9">DNA polymerase III is a complex, multichain enzyme responsible for most of the replicative synthesis in bacteria. This DNA polymerase also exhibits 3' to 5' exonuclease activity. The alpha chain is the DNA polymerase.</text>
</comment>
<dbReference type="Pfam" id="PF14579">
    <property type="entry name" value="HHH_6"/>
    <property type="match status" value="1"/>
</dbReference>
<evidence type="ECO:0000259" key="12">
    <source>
        <dbReference type="SMART" id="SM00481"/>
    </source>
</evidence>
<dbReference type="InterPro" id="IPR029460">
    <property type="entry name" value="DNAPol_HHH"/>
</dbReference>
<evidence type="ECO:0000256" key="5">
    <source>
        <dbReference type="ARBA" id="ARBA00022679"/>
    </source>
</evidence>
<dbReference type="InterPro" id="IPR004805">
    <property type="entry name" value="DnaE2/DnaE/PolC"/>
</dbReference>
<keyword evidence="5" id="KW-0808">Transferase</keyword>